<dbReference type="Pfam" id="PF00583">
    <property type="entry name" value="Acetyltransf_1"/>
    <property type="match status" value="1"/>
</dbReference>
<dbReference type="InterPro" id="IPR000182">
    <property type="entry name" value="GNAT_dom"/>
</dbReference>
<protein>
    <submittedName>
        <fullName evidence="4">Arsenic resistance N-acetyltransferase ArsN2</fullName>
    </submittedName>
</protein>
<accession>A0ABT7KNI8</accession>
<evidence type="ECO:0000259" key="3">
    <source>
        <dbReference type="PROSITE" id="PS51186"/>
    </source>
</evidence>
<dbReference type="RefSeq" id="WP_285882261.1">
    <property type="nucleotide sequence ID" value="NZ_JARFYN010000039.1"/>
</dbReference>
<dbReference type="NCBIfam" id="NF040501">
    <property type="entry name" value="resist_ArsN2"/>
    <property type="match status" value="1"/>
</dbReference>
<feature type="domain" description="N-acetyltransferase" evidence="3">
    <location>
        <begin position="1"/>
        <end position="147"/>
    </location>
</feature>
<keyword evidence="5" id="KW-1185">Reference proteome</keyword>
<dbReference type="EMBL" id="JARFYN010000039">
    <property type="protein sequence ID" value="MDL2408814.1"/>
    <property type="molecule type" value="Genomic_DNA"/>
</dbReference>
<name>A0ABT7KNI8_9HYPH</name>
<dbReference type="SUPFAM" id="SSF55729">
    <property type="entry name" value="Acyl-CoA N-acyltransferases (Nat)"/>
    <property type="match status" value="1"/>
</dbReference>
<dbReference type="PROSITE" id="PS51186">
    <property type="entry name" value="GNAT"/>
    <property type="match status" value="1"/>
</dbReference>
<evidence type="ECO:0000313" key="4">
    <source>
        <dbReference type="EMBL" id="MDL2408814.1"/>
    </source>
</evidence>
<comment type="caution">
    <text evidence="4">The sequence shown here is derived from an EMBL/GenBank/DDBJ whole genome shotgun (WGS) entry which is preliminary data.</text>
</comment>
<keyword evidence="1" id="KW-0808">Transferase</keyword>
<gene>
    <name evidence="4" type="primary">arsN2</name>
    <name evidence="4" type="ORF">PY650_24860</name>
</gene>
<sequence length="148" mass="16010">MTDPDIWMDAIAANAPQLREALADARLPTDDLTEDGRRFFRFSMGRTTVAFGGIELYEASALLRSFVVLPGHRDRGIGQAVMQKLLDKARDGGASAAYLLTDTAAPFFKACGFEEIERDAAPNAILATRQATSICPASAALMAMDLKR</sequence>
<organism evidence="4 5">
    <name type="scientific">Rhizobium calliandrae</name>
    <dbReference type="NCBI Taxonomy" id="1312182"/>
    <lineage>
        <taxon>Bacteria</taxon>
        <taxon>Pseudomonadati</taxon>
        <taxon>Pseudomonadota</taxon>
        <taxon>Alphaproteobacteria</taxon>
        <taxon>Hyphomicrobiales</taxon>
        <taxon>Rhizobiaceae</taxon>
        <taxon>Rhizobium/Agrobacterium group</taxon>
        <taxon>Rhizobium</taxon>
    </lineage>
</organism>
<dbReference type="PANTHER" id="PTHR43877">
    <property type="entry name" value="AMINOALKYLPHOSPHONATE N-ACETYLTRANSFERASE-RELATED-RELATED"/>
    <property type="match status" value="1"/>
</dbReference>
<evidence type="ECO:0000256" key="1">
    <source>
        <dbReference type="ARBA" id="ARBA00022679"/>
    </source>
</evidence>
<evidence type="ECO:0000313" key="5">
    <source>
        <dbReference type="Proteomes" id="UP001172630"/>
    </source>
</evidence>
<dbReference type="InterPro" id="IPR050832">
    <property type="entry name" value="Bact_Acetyltransf"/>
</dbReference>
<proteinExistence type="predicted"/>
<keyword evidence="2" id="KW-0012">Acyltransferase</keyword>
<dbReference type="Gene3D" id="3.40.630.30">
    <property type="match status" value="1"/>
</dbReference>
<dbReference type="CDD" id="cd04301">
    <property type="entry name" value="NAT_SF"/>
    <property type="match status" value="1"/>
</dbReference>
<reference evidence="4" key="1">
    <citation type="submission" date="2023-06" db="EMBL/GenBank/DDBJ databases">
        <title>Phylogenetic Diversity of Rhizobium strains.</title>
        <authorList>
            <person name="Moura F.T."/>
            <person name="Helene L.C.F."/>
            <person name="Hungria M."/>
        </authorList>
    </citation>
    <scope>NUCLEOTIDE SEQUENCE</scope>
    <source>
        <strain evidence="4">CCGE524</strain>
    </source>
</reference>
<evidence type="ECO:0000256" key="2">
    <source>
        <dbReference type="ARBA" id="ARBA00023315"/>
    </source>
</evidence>
<dbReference type="InterPro" id="IPR016181">
    <property type="entry name" value="Acyl_CoA_acyltransferase"/>
</dbReference>
<dbReference type="Proteomes" id="UP001172630">
    <property type="component" value="Unassembled WGS sequence"/>
</dbReference>